<dbReference type="GO" id="GO:0098542">
    <property type="term" value="P:defense response to other organism"/>
    <property type="evidence" value="ECO:0007669"/>
    <property type="project" value="InterPro"/>
</dbReference>
<evidence type="ECO:0000259" key="6">
    <source>
        <dbReference type="Pfam" id="PF03168"/>
    </source>
</evidence>
<proteinExistence type="predicted"/>
<dbReference type="GO" id="GO:0005886">
    <property type="term" value="C:plasma membrane"/>
    <property type="evidence" value="ECO:0007669"/>
    <property type="project" value="TreeGrafter"/>
</dbReference>
<dbReference type="EMBL" id="JAUJYN010000007">
    <property type="protein sequence ID" value="KAK1266667.1"/>
    <property type="molecule type" value="Genomic_DNA"/>
</dbReference>
<evidence type="ECO:0000256" key="4">
    <source>
        <dbReference type="ARBA" id="ARBA00023136"/>
    </source>
</evidence>
<evidence type="ECO:0000256" key="3">
    <source>
        <dbReference type="ARBA" id="ARBA00022989"/>
    </source>
</evidence>
<dbReference type="Proteomes" id="UP001179952">
    <property type="component" value="Unassembled WGS sequence"/>
</dbReference>
<sequence length="203" mass="23385">MPESSRRPPTRPPQYRRPLTLLRCVVFTILAIIILVGLAVLVTWLVIRPTKIEYAVENATITHYNLTSKDALNATFDVSLVAYNPNRRVSIYYEQVEFSVWYLGQIVVSRGGEAFYQPRQNVTRLDFEAAAEGVGLKGYVAGQMRRERSMGTTNLEVRLKARVRFRVGSWRSKHYTMRVDCYPVTVRFGKKKAFERTDCEVDL</sequence>
<keyword evidence="8" id="KW-1185">Reference proteome</keyword>
<keyword evidence="4 5" id="KW-0472">Membrane</keyword>
<dbReference type="InterPro" id="IPR044839">
    <property type="entry name" value="NDR1-like"/>
</dbReference>
<reference evidence="7" key="2">
    <citation type="submission" date="2023-06" db="EMBL/GenBank/DDBJ databases">
        <authorList>
            <person name="Ma L."/>
            <person name="Liu K.-W."/>
            <person name="Li Z."/>
            <person name="Hsiao Y.-Y."/>
            <person name="Qi Y."/>
            <person name="Fu T."/>
            <person name="Tang G."/>
            <person name="Zhang D."/>
            <person name="Sun W.-H."/>
            <person name="Liu D.-K."/>
            <person name="Li Y."/>
            <person name="Chen G.-Z."/>
            <person name="Liu X.-D."/>
            <person name="Liao X.-Y."/>
            <person name="Jiang Y.-T."/>
            <person name="Yu X."/>
            <person name="Hao Y."/>
            <person name="Huang J."/>
            <person name="Zhao X.-W."/>
            <person name="Ke S."/>
            <person name="Chen Y.-Y."/>
            <person name="Wu W.-L."/>
            <person name="Hsu J.-L."/>
            <person name="Lin Y.-F."/>
            <person name="Huang M.-D."/>
            <person name="Li C.-Y."/>
            <person name="Huang L."/>
            <person name="Wang Z.-W."/>
            <person name="Zhao X."/>
            <person name="Zhong W.-Y."/>
            <person name="Peng D.-H."/>
            <person name="Ahmad S."/>
            <person name="Lan S."/>
            <person name="Zhang J.-S."/>
            <person name="Tsai W.-C."/>
            <person name="Van De Peer Y."/>
            <person name="Liu Z.-J."/>
        </authorList>
    </citation>
    <scope>NUCLEOTIDE SEQUENCE</scope>
    <source>
        <strain evidence="7">SCP</strain>
        <tissue evidence="7">Leaves</tissue>
    </source>
</reference>
<feature type="domain" description="Late embryogenesis abundant protein LEA-2 subgroup" evidence="6">
    <location>
        <begin position="82"/>
        <end position="181"/>
    </location>
</feature>
<evidence type="ECO:0000256" key="2">
    <source>
        <dbReference type="ARBA" id="ARBA00022692"/>
    </source>
</evidence>
<dbReference type="AlphaFoldDB" id="A0AAV9AR88"/>
<evidence type="ECO:0000313" key="7">
    <source>
        <dbReference type="EMBL" id="KAK1266667.1"/>
    </source>
</evidence>
<dbReference type="InterPro" id="IPR004864">
    <property type="entry name" value="LEA_2"/>
</dbReference>
<comment type="caution">
    <text evidence="7">The sequence shown here is derived from an EMBL/GenBank/DDBJ whole genome shotgun (WGS) entry which is preliminary data.</text>
</comment>
<dbReference type="PANTHER" id="PTHR31234:SF39">
    <property type="entry name" value="HARPIN-INDUCED PROTEIN 1 CONTAINING PROTEIN, EXPRESSED"/>
    <property type="match status" value="1"/>
</dbReference>
<keyword evidence="3 5" id="KW-1133">Transmembrane helix</keyword>
<evidence type="ECO:0000256" key="1">
    <source>
        <dbReference type="ARBA" id="ARBA00004167"/>
    </source>
</evidence>
<name>A0AAV9AR88_ACOGR</name>
<gene>
    <name evidence="7" type="ORF">QJS04_geneDACA000253</name>
</gene>
<accession>A0AAV9AR88</accession>
<comment type="subcellular location">
    <subcellularLocation>
        <location evidence="1">Membrane</location>
        <topology evidence="1">Single-pass membrane protein</topology>
    </subcellularLocation>
</comment>
<protein>
    <recommendedName>
        <fullName evidence="6">Late embryogenesis abundant protein LEA-2 subgroup domain-containing protein</fullName>
    </recommendedName>
</protein>
<organism evidence="7 8">
    <name type="scientific">Acorus gramineus</name>
    <name type="common">Dwarf sweet flag</name>
    <dbReference type="NCBI Taxonomy" id="55184"/>
    <lineage>
        <taxon>Eukaryota</taxon>
        <taxon>Viridiplantae</taxon>
        <taxon>Streptophyta</taxon>
        <taxon>Embryophyta</taxon>
        <taxon>Tracheophyta</taxon>
        <taxon>Spermatophyta</taxon>
        <taxon>Magnoliopsida</taxon>
        <taxon>Liliopsida</taxon>
        <taxon>Acoraceae</taxon>
        <taxon>Acorus</taxon>
    </lineage>
</organism>
<keyword evidence="2 5" id="KW-0812">Transmembrane</keyword>
<reference evidence="7" key="1">
    <citation type="journal article" date="2023" name="Nat. Commun.">
        <title>Diploid and tetraploid genomes of Acorus and the evolution of monocots.</title>
        <authorList>
            <person name="Ma L."/>
            <person name="Liu K.W."/>
            <person name="Li Z."/>
            <person name="Hsiao Y.Y."/>
            <person name="Qi Y."/>
            <person name="Fu T."/>
            <person name="Tang G.D."/>
            <person name="Zhang D."/>
            <person name="Sun W.H."/>
            <person name="Liu D.K."/>
            <person name="Li Y."/>
            <person name="Chen G.Z."/>
            <person name="Liu X.D."/>
            <person name="Liao X.Y."/>
            <person name="Jiang Y.T."/>
            <person name="Yu X."/>
            <person name="Hao Y."/>
            <person name="Huang J."/>
            <person name="Zhao X.W."/>
            <person name="Ke S."/>
            <person name="Chen Y.Y."/>
            <person name="Wu W.L."/>
            <person name="Hsu J.L."/>
            <person name="Lin Y.F."/>
            <person name="Huang M.D."/>
            <person name="Li C.Y."/>
            <person name="Huang L."/>
            <person name="Wang Z.W."/>
            <person name="Zhao X."/>
            <person name="Zhong W.Y."/>
            <person name="Peng D.H."/>
            <person name="Ahmad S."/>
            <person name="Lan S."/>
            <person name="Zhang J.S."/>
            <person name="Tsai W.C."/>
            <person name="Van de Peer Y."/>
            <person name="Liu Z.J."/>
        </authorList>
    </citation>
    <scope>NUCLEOTIDE SEQUENCE</scope>
    <source>
        <strain evidence="7">SCP</strain>
    </source>
</reference>
<dbReference type="PANTHER" id="PTHR31234">
    <property type="entry name" value="LATE EMBRYOGENESIS ABUNDANT (LEA) HYDROXYPROLINE-RICH GLYCOPROTEIN FAMILY"/>
    <property type="match status" value="1"/>
</dbReference>
<feature type="transmembrane region" description="Helical" evidence="5">
    <location>
        <begin position="21"/>
        <end position="47"/>
    </location>
</feature>
<dbReference type="Pfam" id="PF03168">
    <property type="entry name" value="LEA_2"/>
    <property type="match status" value="1"/>
</dbReference>
<evidence type="ECO:0000256" key="5">
    <source>
        <dbReference type="SAM" id="Phobius"/>
    </source>
</evidence>
<evidence type="ECO:0000313" key="8">
    <source>
        <dbReference type="Proteomes" id="UP001179952"/>
    </source>
</evidence>